<feature type="coiled-coil region" evidence="3">
    <location>
        <begin position="615"/>
        <end position="740"/>
    </location>
</feature>
<organism evidence="7 8">
    <name type="scientific">Ascobolus immersus RN42</name>
    <dbReference type="NCBI Taxonomy" id="1160509"/>
    <lineage>
        <taxon>Eukaryota</taxon>
        <taxon>Fungi</taxon>
        <taxon>Dikarya</taxon>
        <taxon>Ascomycota</taxon>
        <taxon>Pezizomycotina</taxon>
        <taxon>Pezizomycetes</taxon>
        <taxon>Pezizales</taxon>
        <taxon>Ascobolaceae</taxon>
        <taxon>Ascobolus</taxon>
    </lineage>
</organism>
<evidence type="ECO:0008006" key="9">
    <source>
        <dbReference type="Google" id="ProtNLM"/>
    </source>
</evidence>
<dbReference type="SUPFAM" id="SSF57997">
    <property type="entry name" value="Tropomyosin"/>
    <property type="match status" value="1"/>
</dbReference>
<feature type="compositionally biased region" description="Low complexity" evidence="4">
    <location>
        <begin position="205"/>
        <end position="222"/>
    </location>
</feature>
<evidence type="ECO:0000313" key="7">
    <source>
        <dbReference type="EMBL" id="RPA75996.1"/>
    </source>
</evidence>
<comment type="subcellular location">
    <subcellularLocation>
        <location evidence="1">Cytoplasm</location>
    </subcellularLocation>
</comment>
<evidence type="ECO:0000256" key="2">
    <source>
        <dbReference type="ARBA" id="ARBA00022490"/>
    </source>
</evidence>
<dbReference type="InterPro" id="IPR024545">
    <property type="entry name" value="Mto1-like_Mto2p-bd"/>
</dbReference>
<keyword evidence="2" id="KW-0963">Cytoplasm</keyword>
<feature type="coiled-coil region" evidence="3">
    <location>
        <begin position="817"/>
        <end position="873"/>
    </location>
</feature>
<dbReference type="STRING" id="1160509.A0A3N4HSM6"/>
<dbReference type="OrthoDB" id="10255000at2759"/>
<feature type="coiled-coil region" evidence="3">
    <location>
        <begin position="304"/>
        <end position="581"/>
    </location>
</feature>
<feature type="region of interest" description="Disordered" evidence="4">
    <location>
        <begin position="185"/>
        <end position="227"/>
    </location>
</feature>
<evidence type="ECO:0000256" key="1">
    <source>
        <dbReference type="ARBA" id="ARBA00004496"/>
    </source>
</evidence>
<evidence type="ECO:0000256" key="4">
    <source>
        <dbReference type="SAM" id="MobiDB-lite"/>
    </source>
</evidence>
<evidence type="ECO:0000259" key="6">
    <source>
        <dbReference type="Pfam" id="PF12808"/>
    </source>
</evidence>
<dbReference type="InterPro" id="IPR012943">
    <property type="entry name" value="Cnn_1N"/>
</dbReference>
<dbReference type="Proteomes" id="UP000275078">
    <property type="component" value="Unassembled WGS sequence"/>
</dbReference>
<dbReference type="PANTHER" id="PTHR23159">
    <property type="entry name" value="CENTROSOMAL PROTEIN 2"/>
    <property type="match status" value="1"/>
</dbReference>
<dbReference type="AlphaFoldDB" id="A0A3N4HSM6"/>
<accession>A0A3N4HSM6</accession>
<name>A0A3N4HSM6_ASCIM</name>
<feature type="region of interest" description="Disordered" evidence="4">
    <location>
        <begin position="873"/>
        <end position="914"/>
    </location>
</feature>
<keyword evidence="3" id="KW-0175">Coiled coil</keyword>
<feature type="region of interest" description="Disordered" evidence="4">
    <location>
        <begin position="119"/>
        <end position="146"/>
    </location>
</feature>
<dbReference type="Pfam" id="PF12808">
    <property type="entry name" value="Mto2_bdg"/>
    <property type="match status" value="1"/>
</dbReference>
<proteinExistence type="predicted"/>
<feature type="region of interest" description="Disordered" evidence="4">
    <location>
        <begin position="932"/>
        <end position="978"/>
    </location>
</feature>
<keyword evidence="8" id="KW-1185">Reference proteome</keyword>
<dbReference type="GO" id="GO:0005815">
    <property type="term" value="C:microtubule organizing center"/>
    <property type="evidence" value="ECO:0007669"/>
    <property type="project" value="InterPro"/>
</dbReference>
<feature type="compositionally biased region" description="Basic and acidic residues" evidence="4">
    <location>
        <begin position="119"/>
        <end position="131"/>
    </location>
</feature>
<evidence type="ECO:0000256" key="3">
    <source>
        <dbReference type="SAM" id="Coils"/>
    </source>
</evidence>
<dbReference type="EMBL" id="ML119753">
    <property type="protein sequence ID" value="RPA75996.1"/>
    <property type="molecule type" value="Genomic_DNA"/>
</dbReference>
<dbReference type="PANTHER" id="PTHR23159:SF31">
    <property type="entry name" value="CENTROSOME-ASSOCIATED PROTEIN CEP250 ISOFORM X1"/>
    <property type="match status" value="1"/>
</dbReference>
<dbReference type="GO" id="GO:0005737">
    <property type="term" value="C:cytoplasm"/>
    <property type="evidence" value="ECO:0007669"/>
    <property type="project" value="UniProtKB-SubCell"/>
</dbReference>
<evidence type="ECO:0000259" key="5">
    <source>
        <dbReference type="Pfam" id="PF07989"/>
    </source>
</evidence>
<sequence>MTLKEQSAIIDKMSKENFDLKIKVFYLSDRLSKHSEEGVAEITEENVDLKVRLAELRKSNKALQKQNKELKEELDKAAQDAELEEEVIELREIIQTRETEIVTYQEHIERLEEEMRNMRARDSKRDSDIRRRGGFASSASNSRGVQEELEALREIVENETYKREQSDLENRRLRDDLWHAQNELAGAQTTASARRGSIASSDRPATGSSTAVSSSALATVNSRLRHENEDLRQKMAAQTSMLTSRNREKERLYQEIEELKIHLRNSNGGGRLSQSTYDRSGSRLSGITSAMSQMQIQTMTESEREDFENMTNDLRDKVNELKLRLSETETSYSQLLQELEVAERAREELEHEYENLRQGSRAIQVERDEALQVRDELEIEFENLRNEAEDEIRNLEEIIDDKVAHIQQLQEESREREESFEALQGELRQVTDIVVRLEDAQQEHNNTVEQLENRIREQNQIIQENEQELNLMEKNLLETNDKLQRANVQLESSKNEIRFLREEQDGDKMRIGELEREVKRLEMVIGEEKELRKDIERQLDEERRTREDKWEVREVELEKRLRERERELVEAKNETRHLKKSVHKREDEVRIWRERFDSLEKALRDALGGDNTSSKSGLIRNVVQHQKDLDQAAEELNNLRHDLAEKTRALRDRENRLESLALEVRKLTDLLDKERHGRKIDRQNLEALQNTHQVVNRNLRTAQSTQSELEKARSRDAKTVANLEQTLRDQITERNNLLTQLWLRLAKICGPEWMSRNSLAITSNGNLTSKTSMESAVVTAFPSFSQNIHLAVKAMENIFVGWKARMKSVERDLWKEYQIVENALDARSRRLERLEALVRGGIMSGEAGRNETIAKLRSEVRLLKAQNAMLENRLNSATDPSSNGSGAVARRGSTHAGAMQPYHNAGLPSSGGSDAEKRWILRLKELEKRLKKERESRVLDREGYKKRLEEERGEKEQARLDLEREKEQRVDLQIESGR</sequence>
<protein>
    <recommendedName>
        <fullName evidence="9">Centrosomin N-terminal motif 1 domain-containing protein</fullName>
    </recommendedName>
</protein>
<dbReference type="Pfam" id="PF07989">
    <property type="entry name" value="Cnn_1N"/>
    <property type="match status" value="1"/>
</dbReference>
<gene>
    <name evidence="7" type="ORF">BJ508DRAFT_213997</name>
</gene>
<reference evidence="7 8" key="1">
    <citation type="journal article" date="2018" name="Nat. Ecol. Evol.">
        <title>Pezizomycetes genomes reveal the molecular basis of ectomycorrhizal truffle lifestyle.</title>
        <authorList>
            <person name="Murat C."/>
            <person name="Payen T."/>
            <person name="Noel B."/>
            <person name="Kuo A."/>
            <person name="Morin E."/>
            <person name="Chen J."/>
            <person name="Kohler A."/>
            <person name="Krizsan K."/>
            <person name="Balestrini R."/>
            <person name="Da Silva C."/>
            <person name="Montanini B."/>
            <person name="Hainaut M."/>
            <person name="Levati E."/>
            <person name="Barry K.W."/>
            <person name="Belfiori B."/>
            <person name="Cichocki N."/>
            <person name="Clum A."/>
            <person name="Dockter R.B."/>
            <person name="Fauchery L."/>
            <person name="Guy J."/>
            <person name="Iotti M."/>
            <person name="Le Tacon F."/>
            <person name="Lindquist E.A."/>
            <person name="Lipzen A."/>
            <person name="Malagnac F."/>
            <person name="Mello A."/>
            <person name="Molinier V."/>
            <person name="Miyauchi S."/>
            <person name="Poulain J."/>
            <person name="Riccioni C."/>
            <person name="Rubini A."/>
            <person name="Sitrit Y."/>
            <person name="Splivallo R."/>
            <person name="Traeger S."/>
            <person name="Wang M."/>
            <person name="Zifcakova L."/>
            <person name="Wipf D."/>
            <person name="Zambonelli A."/>
            <person name="Paolocci F."/>
            <person name="Nowrousian M."/>
            <person name="Ottonello S."/>
            <person name="Baldrian P."/>
            <person name="Spatafora J.W."/>
            <person name="Henrissat B."/>
            <person name="Nagy L.G."/>
            <person name="Aury J.M."/>
            <person name="Wincker P."/>
            <person name="Grigoriev I.V."/>
            <person name="Bonfante P."/>
            <person name="Martin F.M."/>
        </authorList>
    </citation>
    <scope>NUCLEOTIDE SEQUENCE [LARGE SCALE GENOMIC DNA]</scope>
    <source>
        <strain evidence="7 8">RN42</strain>
    </source>
</reference>
<evidence type="ECO:0000313" key="8">
    <source>
        <dbReference type="Proteomes" id="UP000275078"/>
    </source>
</evidence>
<feature type="compositionally biased region" description="Polar residues" evidence="4">
    <location>
        <begin position="873"/>
        <end position="885"/>
    </location>
</feature>
<feature type="domain" description="Mto1-like Mto2p-binding" evidence="6">
    <location>
        <begin position="918"/>
        <end position="968"/>
    </location>
</feature>
<feature type="domain" description="Centrosomin N-terminal motif 1" evidence="5">
    <location>
        <begin position="2"/>
        <end position="74"/>
    </location>
</feature>